<dbReference type="NCBIfam" id="TIGR00450">
    <property type="entry name" value="mnmE_trmE_thdF"/>
    <property type="match status" value="1"/>
</dbReference>
<evidence type="ECO:0000256" key="5">
    <source>
        <dbReference type="ARBA" id="ARBA00023134"/>
    </source>
</evidence>
<evidence type="ECO:0000313" key="9">
    <source>
        <dbReference type="Proteomes" id="UP000007797"/>
    </source>
</evidence>
<comment type="subcellular location">
    <subcellularLocation>
        <location evidence="1">Mitochondrion</location>
    </subcellularLocation>
</comment>
<dbReference type="OrthoDB" id="188276at2759"/>
<evidence type="ECO:0000259" key="7">
    <source>
        <dbReference type="PROSITE" id="PS51709"/>
    </source>
</evidence>
<evidence type="ECO:0000256" key="3">
    <source>
        <dbReference type="ARBA" id="ARBA00022694"/>
    </source>
</evidence>
<dbReference type="AlphaFoldDB" id="F4QDM3"/>
<dbReference type="EMBL" id="GL883029">
    <property type="protein sequence ID" value="EGG13820.1"/>
    <property type="molecule type" value="Genomic_DNA"/>
</dbReference>
<dbReference type="STRING" id="1054147.F4QDM3"/>
<feature type="domain" description="TrmE-type G" evidence="7">
    <location>
        <begin position="319"/>
        <end position="503"/>
    </location>
</feature>
<dbReference type="InterPro" id="IPR006073">
    <property type="entry name" value="GTP-bd"/>
</dbReference>
<dbReference type="PROSITE" id="PS51709">
    <property type="entry name" value="G_TRME"/>
    <property type="match status" value="1"/>
</dbReference>
<comment type="similarity">
    <text evidence="2 6">Belongs to the TRAFAC class TrmE-Era-EngA-EngB-Septin-like GTPase superfamily. TrmE GTPase family.</text>
</comment>
<dbReference type="GO" id="GO:0030488">
    <property type="term" value="P:tRNA methylation"/>
    <property type="evidence" value="ECO:0007669"/>
    <property type="project" value="TreeGrafter"/>
</dbReference>
<dbReference type="SUPFAM" id="SSF52540">
    <property type="entry name" value="P-loop containing nucleoside triphosphate hydrolases"/>
    <property type="match status" value="1"/>
</dbReference>
<dbReference type="SUPFAM" id="SSF116878">
    <property type="entry name" value="TrmE connector domain"/>
    <property type="match status" value="1"/>
</dbReference>
<dbReference type="PANTHER" id="PTHR42714:SF2">
    <property type="entry name" value="TRNA MODIFICATION GTPASE GTPBP3, MITOCHONDRIAL"/>
    <property type="match status" value="1"/>
</dbReference>
<dbReference type="GeneID" id="14865360"/>
<dbReference type="Gene3D" id="3.30.1360.120">
    <property type="entry name" value="Probable tRNA modification gtpase trme, domain 1"/>
    <property type="match status" value="1"/>
</dbReference>
<dbReference type="GO" id="GO:0005525">
    <property type="term" value="F:GTP binding"/>
    <property type="evidence" value="ECO:0007669"/>
    <property type="project" value="UniProtKB-KW"/>
</dbReference>
<dbReference type="HAMAP" id="MF_00379">
    <property type="entry name" value="GTPase_MnmE"/>
    <property type="match status" value="1"/>
</dbReference>
<dbReference type="CDD" id="cd14858">
    <property type="entry name" value="TrmE_N"/>
    <property type="match status" value="1"/>
</dbReference>
<evidence type="ECO:0000256" key="1">
    <source>
        <dbReference type="ARBA" id="ARBA00004173"/>
    </source>
</evidence>
<dbReference type="FunFam" id="3.30.1360.120:FF:000007">
    <property type="entry name" value="tRNA modification GTPase GTPBP3, mitochondrial"/>
    <property type="match status" value="1"/>
</dbReference>
<dbReference type="RefSeq" id="XP_004350528.1">
    <property type="nucleotide sequence ID" value="XM_004350477.1"/>
</dbReference>
<dbReference type="PANTHER" id="PTHR42714">
    <property type="entry name" value="TRNA MODIFICATION GTPASE GTPBP3"/>
    <property type="match status" value="1"/>
</dbReference>
<organism evidence="8 9">
    <name type="scientific">Cavenderia fasciculata</name>
    <name type="common">Slime mold</name>
    <name type="synonym">Dictyostelium fasciculatum</name>
    <dbReference type="NCBI Taxonomy" id="261658"/>
    <lineage>
        <taxon>Eukaryota</taxon>
        <taxon>Amoebozoa</taxon>
        <taxon>Evosea</taxon>
        <taxon>Eumycetozoa</taxon>
        <taxon>Dictyostelia</taxon>
        <taxon>Acytosteliales</taxon>
        <taxon>Cavenderiaceae</taxon>
        <taxon>Cavenderia</taxon>
    </lineage>
</organism>
<dbReference type="InterPro" id="IPR027266">
    <property type="entry name" value="TrmE/GcvT-like"/>
</dbReference>
<evidence type="ECO:0000256" key="2">
    <source>
        <dbReference type="ARBA" id="ARBA00011043"/>
    </source>
</evidence>
<dbReference type="Proteomes" id="UP000007797">
    <property type="component" value="Unassembled WGS sequence"/>
</dbReference>
<accession>F4QDM3</accession>
<dbReference type="OMA" id="EFHCHGG"/>
<dbReference type="InterPro" id="IPR004520">
    <property type="entry name" value="GTPase_MnmE"/>
</dbReference>
<sequence>MTVVFEHVGGFNHGNNIYLTKEKVSSQQWMMISSRLLQSLSSSSTSRRILSSSIYSNRSSYTTTIITQCQNNKNYSTGSNHDDSYSSSSQSLKFKDTIFALSSGSNKAGVAVIRVSGRSSNDVLQRLTMFSSISGDGGTKTIVPRMATLSSIHHPQTKEQIDKAMLLWFPQPNSFTGEDVLELHVHGGRAVVHDTLDAIACVPGTRSAVAGEFTRRAFDNNKMDLSEVEGLSDLLDAQTNHQRRVALLQMQGSLAKFTSHLRNRLIRASAYTEAFIDFGDDAEIDPAVVETSKRAIREIKETIEGHLANGRIGERLREGASIAIVGPPNAGKSSLINILAQRRASIVSSIPGTTRDVVEVVLDIGGYPVVIGDTAGIRVGQDEIEQEGIVMAKERFKDSDISICVFDSSSFFTSGQVGTIIIDPTLLELINSNTIIVFNKTDLLLNNNNDNKQSWKDIKTNLLNQIQQQQQSNSTTTINHCEISCSSNQGIKDLLLVLENNLKNLFETSNSDEPLLTRLRHKEHLRNCVESLDRFLDYCEYDVVIAAEELRSAIKEIGAISHHVNVDDLLDVIFKDFCIEVILNIYQSSIVIINNNIKNINNQHFYYNNRVKNLIKRKILMENIDSYELYPVGTGLISRS</sequence>
<keyword evidence="4 6" id="KW-0547">Nucleotide-binding</keyword>
<dbReference type="GO" id="GO:0003924">
    <property type="term" value="F:GTPase activity"/>
    <property type="evidence" value="ECO:0007669"/>
    <property type="project" value="InterPro"/>
</dbReference>
<gene>
    <name evidence="8" type="primary">gtpbp3</name>
    <name evidence="8" type="ORF">DFA_11581</name>
</gene>
<dbReference type="InterPro" id="IPR031168">
    <property type="entry name" value="G_TrmE"/>
</dbReference>
<evidence type="ECO:0000256" key="6">
    <source>
        <dbReference type="RuleBase" id="RU003313"/>
    </source>
</evidence>
<name>F4QDM3_CACFS</name>
<dbReference type="Gene3D" id="3.40.50.300">
    <property type="entry name" value="P-loop containing nucleotide triphosphate hydrolases"/>
    <property type="match status" value="1"/>
</dbReference>
<dbReference type="Pfam" id="PF12631">
    <property type="entry name" value="MnmE_helical"/>
    <property type="match status" value="1"/>
</dbReference>
<evidence type="ECO:0000256" key="4">
    <source>
        <dbReference type="ARBA" id="ARBA00022741"/>
    </source>
</evidence>
<evidence type="ECO:0000313" key="8">
    <source>
        <dbReference type="EMBL" id="EGG13820.1"/>
    </source>
</evidence>
<dbReference type="NCBIfam" id="TIGR00231">
    <property type="entry name" value="small_GTP"/>
    <property type="match status" value="1"/>
</dbReference>
<dbReference type="Pfam" id="PF01926">
    <property type="entry name" value="MMR_HSR1"/>
    <property type="match status" value="1"/>
</dbReference>
<dbReference type="InterPro" id="IPR018948">
    <property type="entry name" value="GTP-bd_TrmE_N"/>
</dbReference>
<dbReference type="NCBIfam" id="NF003661">
    <property type="entry name" value="PRK05291.1-3"/>
    <property type="match status" value="1"/>
</dbReference>
<dbReference type="Gene3D" id="1.20.120.430">
    <property type="entry name" value="tRNA modification GTPase MnmE domain 2"/>
    <property type="match status" value="1"/>
</dbReference>
<dbReference type="CDD" id="cd04164">
    <property type="entry name" value="trmE"/>
    <property type="match status" value="1"/>
</dbReference>
<reference evidence="9" key="1">
    <citation type="journal article" date="2011" name="Genome Res.">
        <title>Phylogeny-wide analysis of social amoeba genomes highlights ancient origins for complex intercellular communication.</title>
        <authorList>
            <person name="Heidel A.J."/>
            <person name="Lawal H.M."/>
            <person name="Felder M."/>
            <person name="Schilde C."/>
            <person name="Helps N.R."/>
            <person name="Tunggal B."/>
            <person name="Rivero F."/>
            <person name="John U."/>
            <person name="Schleicher M."/>
            <person name="Eichinger L."/>
            <person name="Platzer M."/>
            <person name="Noegel A.A."/>
            <person name="Schaap P."/>
            <person name="Gloeckner G."/>
        </authorList>
    </citation>
    <scope>NUCLEOTIDE SEQUENCE [LARGE SCALE GENOMIC DNA]</scope>
    <source>
        <strain evidence="9">SH3</strain>
    </source>
</reference>
<keyword evidence="3 6" id="KW-0819">tRNA processing</keyword>
<keyword evidence="5 6" id="KW-0342">GTP-binding</keyword>
<dbReference type="Pfam" id="PF10396">
    <property type="entry name" value="TrmE_N"/>
    <property type="match status" value="1"/>
</dbReference>
<dbReference type="GO" id="GO:0005739">
    <property type="term" value="C:mitochondrion"/>
    <property type="evidence" value="ECO:0007669"/>
    <property type="project" value="UniProtKB-SubCell"/>
</dbReference>
<keyword evidence="9" id="KW-1185">Reference proteome</keyword>
<dbReference type="InterPro" id="IPR025867">
    <property type="entry name" value="MnmE_helical"/>
</dbReference>
<protein>
    <submittedName>
        <fullName evidence="8">GTP-binding protein 3</fullName>
    </submittedName>
</protein>
<dbReference type="KEGG" id="dfa:DFA_11581"/>
<dbReference type="InterPro" id="IPR027417">
    <property type="entry name" value="P-loop_NTPase"/>
</dbReference>
<proteinExistence type="inferred from homology"/>
<dbReference type="InterPro" id="IPR005225">
    <property type="entry name" value="Small_GTP-bd"/>
</dbReference>
<dbReference type="GO" id="GO:0002098">
    <property type="term" value="P:tRNA wobble uridine modification"/>
    <property type="evidence" value="ECO:0007669"/>
    <property type="project" value="TreeGrafter"/>
</dbReference>
<dbReference type="InterPro" id="IPR027368">
    <property type="entry name" value="MnmE_dom2"/>
</dbReference>